<dbReference type="EMBL" id="BMYW01000005">
    <property type="protein sequence ID" value="GGX90812.1"/>
    <property type="molecule type" value="Genomic_DNA"/>
</dbReference>
<gene>
    <name evidence="1" type="ORF">GCM10011290_18170</name>
</gene>
<protein>
    <submittedName>
        <fullName evidence="1">Uncharacterized protein</fullName>
    </submittedName>
</protein>
<evidence type="ECO:0000313" key="1">
    <source>
        <dbReference type="EMBL" id="GGX90812.1"/>
    </source>
</evidence>
<comment type="caution">
    <text evidence="1">The sequence shown here is derived from an EMBL/GenBank/DDBJ whole genome shotgun (WGS) entry which is preliminary data.</text>
</comment>
<accession>A0ABQ2YP61</accession>
<proteinExistence type="predicted"/>
<reference evidence="2" key="1">
    <citation type="journal article" date="2019" name="Int. J. Syst. Evol. Microbiol.">
        <title>The Global Catalogue of Microorganisms (GCM) 10K type strain sequencing project: providing services to taxonomists for standard genome sequencing and annotation.</title>
        <authorList>
            <consortium name="The Broad Institute Genomics Platform"/>
            <consortium name="The Broad Institute Genome Sequencing Center for Infectious Disease"/>
            <person name="Wu L."/>
            <person name="Ma J."/>
        </authorList>
    </citation>
    <scope>NUCLEOTIDE SEQUENCE [LARGE SCALE GENOMIC DNA]</scope>
    <source>
        <strain evidence="2">KCTC 32041</strain>
    </source>
</reference>
<name>A0ABQ2YP61_9NEIS</name>
<dbReference type="Proteomes" id="UP000600877">
    <property type="component" value="Unassembled WGS sequence"/>
</dbReference>
<sequence length="51" mass="5686">MGGAAALLCLRAAAGQRHPGNLFRLLCHDKRASKEARLAKGWRLYTKFTMQ</sequence>
<keyword evidence="2" id="KW-1185">Reference proteome</keyword>
<evidence type="ECO:0000313" key="2">
    <source>
        <dbReference type="Proteomes" id="UP000600877"/>
    </source>
</evidence>
<organism evidence="1 2">
    <name type="scientific">Vogesella alkaliphila</name>
    <dbReference type="NCBI Taxonomy" id="1193621"/>
    <lineage>
        <taxon>Bacteria</taxon>
        <taxon>Pseudomonadati</taxon>
        <taxon>Pseudomonadota</taxon>
        <taxon>Betaproteobacteria</taxon>
        <taxon>Neisseriales</taxon>
        <taxon>Chromobacteriaceae</taxon>
        <taxon>Vogesella</taxon>
    </lineage>
</organism>